<organism evidence="7 8">
    <name type="scientific">Pelotomaculum schinkii</name>
    <dbReference type="NCBI Taxonomy" id="78350"/>
    <lineage>
        <taxon>Bacteria</taxon>
        <taxon>Bacillati</taxon>
        <taxon>Bacillota</taxon>
        <taxon>Clostridia</taxon>
        <taxon>Eubacteriales</taxon>
        <taxon>Desulfotomaculaceae</taxon>
        <taxon>Pelotomaculum</taxon>
    </lineage>
</organism>
<feature type="transmembrane region" description="Helical" evidence="6">
    <location>
        <begin position="81"/>
        <end position="104"/>
    </location>
</feature>
<keyword evidence="8" id="KW-1185">Reference proteome</keyword>
<keyword evidence="6" id="KW-0808">Transferase</keyword>
<dbReference type="AlphaFoldDB" id="A0A4Y7REL7"/>
<evidence type="ECO:0000313" key="7">
    <source>
        <dbReference type="EMBL" id="TEB07434.1"/>
    </source>
</evidence>
<sequence>MSKKSLILLIKIVVSGLLLSWLIYSFDWIAVRDVFLTAEPGWLLLAGVFIVISMVVSVEKWSRILRAEGINLPWFQLWKVYWIGIFFNNFLPSSIGGDGIRILLTGRNISNIAGAASSVIIERLLATVGLALTGLVVFPITDSNWHVGWLFMMLIIVAAGLLFFLMMGRIPAWAAGRGGNLSGFARGFLSHGHALRGQKKMIITVLCLSVLFQLTVVAVNYAVFRGLHIDLLSWWDLVYITPAISAIAMVPIGINGYGIREGAYVLLLDSYGVAGSVALGASLLFAALVSFCSLYGGILWLANRGMGVDRQCIS</sequence>
<evidence type="ECO:0000256" key="1">
    <source>
        <dbReference type="ARBA" id="ARBA00004651"/>
    </source>
</evidence>
<keyword evidence="6" id="KW-0443">Lipid metabolism</keyword>
<comment type="subcellular location">
    <subcellularLocation>
        <location evidence="1 6">Cell membrane</location>
        <topology evidence="1 6">Multi-pass membrane protein</topology>
    </subcellularLocation>
</comment>
<dbReference type="Proteomes" id="UP000298324">
    <property type="component" value="Unassembled WGS sequence"/>
</dbReference>
<dbReference type="RefSeq" id="WP_282432421.1">
    <property type="nucleotide sequence ID" value="NZ_QFGA01000001.1"/>
</dbReference>
<comment type="similarity">
    <text evidence="6">Belongs to the LPG synthase family.</text>
</comment>
<dbReference type="GO" id="GO:0050071">
    <property type="term" value="F:phosphatidylglycerol lysyltransferase activity"/>
    <property type="evidence" value="ECO:0007669"/>
    <property type="project" value="UniProtKB-EC"/>
</dbReference>
<feature type="transmembrane region" description="Helical" evidence="6">
    <location>
        <begin position="271"/>
        <end position="301"/>
    </location>
</feature>
<feature type="transmembrane region" description="Helical" evidence="6">
    <location>
        <begin position="239"/>
        <end position="259"/>
    </location>
</feature>
<keyword evidence="2" id="KW-1003">Cell membrane</keyword>
<comment type="function">
    <text evidence="6">Catalyzes the transfer of a lysyl group from L-lysyl-tRNA(Lys) to membrane-bound phosphatidylglycerol (PG), which produces lysylphosphatidylglycerol (LPG), a major component of the bacterial membrane with a positive net charge. LPG synthesis contributes to bacterial virulence as it is involved in the resistance mechanism against cationic antimicrobial peptides (CAMP) produces by the host's immune system (defensins, cathelicidins) and by the competing microorganisms.</text>
</comment>
<keyword evidence="3 6" id="KW-0812">Transmembrane</keyword>
<dbReference type="PANTHER" id="PTHR40277">
    <property type="entry name" value="BLL5419 PROTEIN"/>
    <property type="match status" value="1"/>
</dbReference>
<dbReference type="InterPro" id="IPR022791">
    <property type="entry name" value="L-PG_synthase/AglD"/>
</dbReference>
<evidence type="ECO:0000256" key="2">
    <source>
        <dbReference type="ARBA" id="ARBA00022475"/>
    </source>
</evidence>
<dbReference type="EMBL" id="QFGA01000001">
    <property type="protein sequence ID" value="TEB07434.1"/>
    <property type="molecule type" value="Genomic_DNA"/>
</dbReference>
<feature type="transmembrane region" description="Helical" evidence="6">
    <location>
        <begin position="201"/>
        <end position="224"/>
    </location>
</feature>
<dbReference type="PANTHER" id="PTHR40277:SF1">
    <property type="entry name" value="BLL5419 PROTEIN"/>
    <property type="match status" value="1"/>
</dbReference>
<name>A0A4Y7REL7_9FIRM</name>
<feature type="transmembrane region" description="Helical" evidence="6">
    <location>
        <begin position="42"/>
        <end position="61"/>
    </location>
</feature>
<reference evidence="7 8" key="1">
    <citation type="journal article" date="2018" name="Environ. Microbiol.">
        <title>Novel energy conservation strategies and behaviour of Pelotomaculum schinkii driving syntrophic propionate catabolism.</title>
        <authorList>
            <person name="Hidalgo-Ahumada C.A.P."/>
            <person name="Nobu M.K."/>
            <person name="Narihiro T."/>
            <person name="Tamaki H."/>
            <person name="Liu W.T."/>
            <person name="Kamagata Y."/>
            <person name="Stams A.J.M."/>
            <person name="Imachi H."/>
            <person name="Sousa D.Z."/>
        </authorList>
    </citation>
    <scope>NUCLEOTIDE SEQUENCE [LARGE SCALE GENOMIC DNA]</scope>
    <source>
        <strain evidence="7 8">HH</strain>
    </source>
</reference>
<accession>A0A4Y7REL7</accession>
<feature type="transmembrane region" description="Helical" evidence="6">
    <location>
        <begin position="6"/>
        <end position="30"/>
    </location>
</feature>
<keyword evidence="5 6" id="KW-0472">Membrane</keyword>
<keyword evidence="6" id="KW-0046">Antibiotic resistance</keyword>
<gene>
    <name evidence="6" type="primary">mprF</name>
    <name evidence="7" type="ORF">Psch_00987</name>
</gene>
<comment type="caution">
    <text evidence="7">The sequence shown here is derived from an EMBL/GenBank/DDBJ whole genome shotgun (WGS) entry which is preliminary data.</text>
</comment>
<dbReference type="EC" id="2.3.2.3" evidence="6"/>
<evidence type="ECO:0000256" key="4">
    <source>
        <dbReference type="ARBA" id="ARBA00022989"/>
    </source>
</evidence>
<evidence type="ECO:0000256" key="3">
    <source>
        <dbReference type="ARBA" id="ARBA00022692"/>
    </source>
</evidence>
<evidence type="ECO:0000313" key="8">
    <source>
        <dbReference type="Proteomes" id="UP000298324"/>
    </source>
</evidence>
<dbReference type="GO" id="GO:0046677">
    <property type="term" value="P:response to antibiotic"/>
    <property type="evidence" value="ECO:0007669"/>
    <property type="project" value="UniProtKB-KW"/>
</dbReference>
<proteinExistence type="inferred from homology"/>
<dbReference type="GO" id="GO:0006629">
    <property type="term" value="P:lipid metabolic process"/>
    <property type="evidence" value="ECO:0007669"/>
    <property type="project" value="UniProtKB-KW"/>
</dbReference>
<keyword evidence="4 6" id="KW-1133">Transmembrane helix</keyword>
<feature type="transmembrane region" description="Helical" evidence="6">
    <location>
        <begin position="124"/>
        <end position="141"/>
    </location>
</feature>
<evidence type="ECO:0000256" key="5">
    <source>
        <dbReference type="ARBA" id="ARBA00023136"/>
    </source>
</evidence>
<protein>
    <recommendedName>
        <fullName evidence="6">Phosphatidylglycerol lysyltransferase</fullName>
        <ecNumber evidence="6">2.3.2.3</ecNumber>
    </recommendedName>
    <alternativeName>
        <fullName evidence="6">Lysylphosphatidylglycerol synthase</fullName>
    </alternativeName>
</protein>
<dbReference type="GO" id="GO:0005886">
    <property type="term" value="C:plasma membrane"/>
    <property type="evidence" value="ECO:0007669"/>
    <property type="project" value="UniProtKB-SubCell"/>
</dbReference>
<comment type="catalytic activity">
    <reaction evidence="6">
        <text>L-lysyl-tRNA(Lys) + a 1,2-diacyl-sn-glycero-3-phospho-(1'-sn-glycerol) = a 1,2-diacyl-sn-glycero-3-phospho-1'-(3'-O-L-lysyl)-sn-glycerol + tRNA(Lys)</text>
        <dbReference type="Rhea" id="RHEA:10668"/>
        <dbReference type="Rhea" id="RHEA-COMP:9696"/>
        <dbReference type="Rhea" id="RHEA-COMP:9697"/>
        <dbReference type="ChEBI" id="CHEBI:64716"/>
        <dbReference type="ChEBI" id="CHEBI:75792"/>
        <dbReference type="ChEBI" id="CHEBI:78442"/>
        <dbReference type="ChEBI" id="CHEBI:78529"/>
        <dbReference type="EC" id="2.3.2.3"/>
    </reaction>
</comment>
<dbReference type="Pfam" id="PF03706">
    <property type="entry name" value="LPG_synthase_TM"/>
    <property type="match status" value="1"/>
</dbReference>
<feature type="transmembrane region" description="Helical" evidence="6">
    <location>
        <begin position="147"/>
        <end position="167"/>
    </location>
</feature>
<evidence type="ECO:0000256" key="6">
    <source>
        <dbReference type="RuleBase" id="RU363042"/>
    </source>
</evidence>